<keyword evidence="2" id="KW-0285">Flavoprotein</keyword>
<dbReference type="InterPro" id="IPR036188">
    <property type="entry name" value="FAD/NAD-bd_sf"/>
</dbReference>
<dbReference type="OrthoDB" id="9930022at2759"/>
<evidence type="ECO:0000256" key="1">
    <source>
        <dbReference type="ARBA" id="ARBA00001974"/>
    </source>
</evidence>
<dbReference type="InterPro" id="IPR055178">
    <property type="entry name" value="RsdA/BaiN/AoA(So)-like_dom"/>
</dbReference>
<evidence type="ECO:0000256" key="2">
    <source>
        <dbReference type="ARBA" id="ARBA00022630"/>
    </source>
</evidence>
<dbReference type="InterPro" id="IPR057661">
    <property type="entry name" value="RsdA/BaiN/AoA(So)_Rossmann"/>
</dbReference>
<dbReference type="InterPro" id="IPR004792">
    <property type="entry name" value="BaiN-like"/>
</dbReference>
<keyword evidence="7" id="KW-1185">Reference proteome</keyword>
<dbReference type="SUPFAM" id="SSF160996">
    <property type="entry name" value="HI0933 insert domain-like"/>
    <property type="match status" value="1"/>
</dbReference>
<evidence type="ECO:0000259" key="5">
    <source>
        <dbReference type="Pfam" id="PF22780"/>
    </source>
</evidence>
<keyword evidence="3" id="KW-0274">FAD</keyword>
<dbReference type="Gene3D" id="1.10.8.260">
    <property type="entry name" value="HI0933 insert domain-like"/>
    <property type="match status" value="1"/>
</dbReference>
<dbReference type="Gene3D" id="2.40.30.10">
    <property type="entry name" value="Translation factors"/>
    <property type="match status" value="1"/>
</dbReference>
<evidence type="ECO:0000256" key="3">
    <source>
        <dbReference type="ARBA" id="ARBA00022827"/>
    </source>
</evidence>
<dbReference type="Proteomes" id="UP000701853">
    <property type="component" value="Chromosome 13"/>
</dbReference>
<comment type="cofactor">
    <cofactor evidence="1">
        <name>FAD</name>
        <dbReference type="ChEBI" id="CHEBI:57692"/>
    </cofactor>
</comment>
<evidence type="ECO:0008006" key="8">
    <source>
        <dbReference type="Google" id="ProtNLM"/>
    </source>
</evidence>
<accession>A0A8J5XZZ4</accession>
<dbReference type="InterPro" id="IPR023166">
    <property type="entry name" value="BaiN-like_dom_sf"/>
</dbReference>
<evidence type="ECO:0000313" key="6">
    <source>
        <dbReference type="EMBL" id="KAG8471557.1"/>
    </source>
</evidence>
<feature type="domain" description="RsdA/BaiN/AoA(So)-like insert" evidence="5">
    <location>
        <begin position="250"/>
        <end position="420"/>
    </location>
</feature>
<evidence type="ECO:0000313" key="7">
    <source>
        <dbReference type="Proteomes" id="UP000701853"/>
    </source>
</evidence>
<organism evidence="6 7">
    <name type="scientific">Gossypium anomalum</name>
    <dbReference type="NCBI Taxonomy" id="47600"/>
    <lineage>
        <taxon>Eukaryota</taxon>
        <taxon>Viridiplantae</taxon>
        <taxon>Streptophyta</taxon>
        <taxon>Embryophyta</taxon>
        <taxon>Tracheophyta</taxon>
        <taxon>Spermatophyta</taxon>
        <taxon>Magnoliopsida</taxon>
        <taxon>eudicotyledons</taxon>
        <taxon>Gunneridae</taxon>
        <taxon>Pentapetalae</taxon>
        <taxon>rosids</taxon>
        <taxon>malvids</taxon>
        <taxon>Malvales</taxon>
        <taxon>Malvaceae</taxon>
        <taxon>Malvoideae</taxon>
        <taxon>Gossypium</taxon>
    </lineage>
</organism>
<dbReference type="PANTHER" id="PTHR42887">
    <property type="entry name" value="OS12G0638800 PROTEIN"/>
    <property type="match status" value="1"/>
</dbReference>
<gene>
    <name evidence="6" type="ORF">CXB51_036946</name>
</gene>
<dbReference type="AlphaFoldDB" id="A0A8J5XZZ4"/>
<sequence length="557" mass="61075">MSFTLPRYFLRFHLSFTSRTASTRAKNNHGYLFLAPKANTTKFTTASIPGDKPQKLSAEELLVVVGGGAAGVYGAIRAKTVASNLNVLVIEKGKLLSKVKISGGGRCNVTNGHCADNLVLADHYPRGNKELRGSFFNVHGPTDTMSWFVDKGVDLKTEDDGRVFPVSNNSSSVIDCLLSEAKCRGVSLQTGKLVTSASASASGKFLLKIEKRTLKSVELVEADYLLIASGSSQQGHNLAVQLGHSIVDPVPSLFTFKIEDAQLVELSGVTFSKVIVKLKLENVQRNIPQLTQVGPMLVTHWGLSGPAILRLSAWGARYLYSSGYKGKLIVDFVPDLHVEDLKSMLSQQKNRFLKQKVLNSCPMELQLVKRFWKYILDREGLVGDTLWASVSNSSIVSIANLLKHCTFEVKGKGQFKDEFVTAGGVPLSEVHSFCLSLFSVPSRISQKYDFIFSCLFKDPSEYNGKQNSTESILCRRGTKRRWGDWWLQFPGSGHDGTLRIGLGGFRSKFRDGMCGVRVEDSLKIRFRARQNAWSGGYIAGSTIGRLAAGNANLMGAL</sequence>
<proteinExistence type="predicted"/>
<dbReference type="EMBL" id="JAHUZN010000013">
    <property type="protein sequence ID" value="KAG8471557.1"/>
    <property type="molecule type" value="Genomic_DNA"/>
</dbReference>
<dbReference type="PANTHER" id="PTHR42887:SF2">
    <property type="entry name" value="OS12G0638800 PROTEIN"/>
    <property type="match status" value="1"/>
</dbReference>
<comment type="caution">
    <text evidence="6">The sequence shown here is derived from an EMBL/GenBank/DDBJ whole genome shotgun (WGS) entry which is preliminary data.</text>
</comment>
<dbReference type="NCBIfam" id="TIGR00275">
    <property type="entry name" value="aminoacetone oxidase family FAD-binding enzyme"/>
    <property type="match status" value="1"/>
</dbReference>
<dbReference type="Gene3D" id="3.50.50.60">
    <property type="entry name" value="FAD/NAD(P)-binding domain"/>
    <property type="match status" value="1"/>
</dbReference>
<dbReference type="Pfam" id="PF03486">
    <property type="entry name" value="HI0933_like"/>
    <property type="match status" value="1"/>
</dbReference>
<dbReference type="SUPFAM" id="SSF51905">
    <property type="entry name" value="FAD/NAD(P)-binding domain"/>
    <property type="match status" value="1"/>
</dbReference>
<protein>
    <recommendedName>
        <fullName evidence="8">FAD/NAD(P)-binding oxidoreductase family protein</fullName>
    </recommendedName>
</protein>
<feature type="domain" description="RsdA/BaiN/AoA(So)-like Rossmann fold-like" evidence="4">
    <location>
        <begin position="62"/>
        <end position="435"/>
    </location>
</feature>
<dbReference type="Pfam" id="PF22780">
    <property type="entry name" value="HI0933_like_1st"/>
    <property type="match status" value="1"/>
</dbReference>
<evidence type="ECO:0000259" key="4">
    <source>
        <dbReference type="Pfam" id="PF03486"/>
    </source>
</evidence>
<reference evidence="6 7" key="1">
    <citation type="journal article" date="2021" name="bioRxiv">
        <title>The Gossypium anomalum genome as a resource for cotton improvement and evolutionary analysis of hybrid incompatibility.</title>
        <authorList>
            <person name="Grover C.E."/>
            <person name="Yuan D."/>
            <person name="Arick M.A."/>
            <person name="Miller E.R."/>
            <person name="Hu G."/>
            <person name="Peterson D.G."/>
            <person name="Wendel J.F."/>
            <person name="Udall J.A."/>
        </authorList>
    </citation>
    <scope>NUCLEOTIDE SEQUENCE [LARGE SCALE GENOMIC DNA]</scope>
    <source>
        <strain evidence="6">JFW-Udall</strain>
        <tissue evidence="6">Leaf</tissue>
    </source>
</reference>
<name>A0A8J5XZZ4_9ROSI</name>